<dbReference type="EMBL" id="RSCD01000005">
    <property type="protein sequence ID" value="RSH92613.1"/>
    <property type="molecule type" value="Genomic_DNA"/>
</dbReference>
<dbReference type="Proteomes" id="UP000279259">
    <property type="component" value="Unassembled WGS sequence"/>
</dbReference>
<reference evidence="1 2" key="1">
    <citation type="submission" date="2018-11" db="EMBL/GenBank/DDBJ databases">
        <title>Genome sequence of Saitozyma podzolica DSM 27192.</title>
        <authorList>
            <person name="Aliyu H."/>
            <person name="Gorte O."/>
            <person name="Ochsenreither K."/>
        </authorList>
    </citation>
    <scope>NUCLEOTIDE SEQUENCE [LARGE SCALE GENOMIC DNA]</scope>
    <source>
        <strain evidence="1 2">DSM 27192</strain>
    </source>
</reference>
<name>A0A427YNF7_9TREE</name>
<organism evidence="1 2">
    <name type="scientific">Saitozyma podzolica</name>
    <dbReference type="NCBI Taxonomy" id="1890683"/>
    <lineage>
        <taxon>Eukaryota</taxon>
        <taxon>Fungi</taxon>
        <taxon>Dikarya</taxon>
        <taxon>Basidiomycota</taxon>
        <taxon>Agaricomycotina</taxon>
        <taxon>Tremellomycetes</taxon>
        <taxon>Tremellales</taxon>
        <taxon>Trimorphomycetaceae</taxon>
        <taxon>Saitozyma</taxon>
    </lineage>
</organism>
<dbReference type="AlphaFoldDB" id="A0A427YNF7"/>
<sequence>MSSTTKKPQYTSFRDLDSQDYQELAELQKDYEIITTLPSDDKETMVKYLRSQLGPSYRDTDSTATPGELFAFDAALNSERPFWGLISLAYEIPSDLVVSKELQEIGNRLTFRRWTKNFHEGLQGVEPTRQVIPTDDIVVTLMCGAYDTVKYVTYRHIRDGTQTPSWDVTGSYFMRVQPGEDCHFCSEIGSPYHTHSLLYASKTGEIESDDSTATLSRLATASLARVPSR</sequence>
<gene>
    <name evidence="1" type="ORF">EHS25_008058</name>
</gene>
<evidence type="ECO:0000313" key="2">
    <source>
        <dbReference type="Proteomes" id="UP000279259"/>
    </source>
</evidence>
<accession>A0A427YNF7</accession>
<comment type="caution">
    <text evidence="1">The sequence shown here is derived from an EMBL/GenBank/DDBJ whole genome shotgun (WGS) entry which is preliminary data.</text>
</comment>
<proteinExistence type="predicted"/>
<keyword evidence="2" id="KW-1185">Reference proteome</keyword>
<protein>
    <submittedName>
        <fullName evidence="1">Uncharacterized protein</fullName>
    </submittedName>
</protein>
<evidence type="ECO:0000313" key="1">
    <source>
        <dbReference type="EMBL" id="RSH92613.1"/>
    </source>
</evidence>